<dbReference type="AlphaFoldDB" id="A0A0A9FRS6"/>
<proteinExistence type="predicted"/>
<organism evidence="1">
    <name type="scientific">Arundo donax</name>
    <name type="common">Giant reed</name>
    <name type="synonym">Donax arundinaceus</name>
    <dbReference type="NCBI Taxonomy" id="35708"/>
    <lineage>
        <taxon>Eukaryota</taxon>
        <taxon>Viridiplantae</taxon>
        <taxon>Streptophyta</taxon>
        <taxon>Embryophyta</taxon>
        <taxon>Tracheophyta</taxon>
        <taxon>Spermatophyta</taxon>
        <taxon>Magnoliopsida</taxon>
        <taxon>Liliopsida</taxon>
        <taxon>Poales</taxon>
        <taxon>Poaceae</taxon>
        <taxon>PACMAD clade</taxon>
        <taxon>Arundinoideae</taxon>
        <taxon>Arundineae</taxon>
        <taxon>Arundo</taxon>
    </lineage>
</organism>
<dbReference type="EMBL" id="GBRH01183937">
    <property type="protein sequence ID" value="JAE13959.1"/>
    <property type="molecule type" value="Transcribed_RNA"/>
</dbReference>
<accession>A0A0A9FRS6</accession>
<name>A0A0A9FRS6_ARUDO</name>
<sequence length="20" mass="2385">MMFFFCKTSCYGCCSMNHDE</sequence>
<reference evidence="1" key="2">
    <citation type="journal article" date="2015" name="Data Brief">
        <title>Shoot transcriptome of the giant reed, Arundo donax.</title>
        <authorList>
            <person name="Barrero R.A."/>
            <person name="Guerrero F.D."/>
            <person name="Moolhuijzen P."/>
            <person name="Goolsby J.A."/>
            <person name="Tidwell J."/>
            <person name="Bellgard S.E."/>
            <person name="Bellgard M.I."/>
        </authorList>
    </citation>
    <scope>NUCLEOTIDE SEQUENCE</scope>
    <source>
        <tissue evidence="1">Shoot tissue taken approximately 20 cm above the soil surface</tissue>
    </source>
</reference>
<protein>
    <submittedName>
        <fullName evidence="1">Uncharacterized protein</fullName>
    </submittedName>
</protein>
<reference evidence="1" key="1">
    <citation type="submission" date="2014-09" db="EMBL/GenBank/DDBJ databases">
        <authorList>
            <person name="Magalhaes I.L.F."/>
            <person name="Oliveira U."/>
            <person name="Santos F.R."/>
            <person name="Vidigal T.H.D.A."/>
            <person name="Brescovit A.D."/>
            <person name="Santos A.J."/>
        </authorList>
    </citation>
    <scope>NUCLEOTIDE SEQUENCE</scope>
    <source>
        <tissue evidence="1">Shoot tissue taken approximately 20 cm above the soil surface</tissue>
    </source>
</reference>
<evidence type="ECO:0000313" key="1">
    <source>
        <dbReference type="EMBL" id="JAE13959.1"/>
    </source>
</evidence>